<keyword evidence="2" id="KW-1185">Reference proteome</keyword>
<dbReference type="Proteomes" id="UP000602759">
    <property type="component" value="Unassembled WGS sequence"/>
</dbReference>
<proteinExistence type="predicted"/>
<dbReference type="EMBL" id="JACOIK010000004">
    <property type="protein sequence ID" value="MBD1432407.1"/>
    <property type="molecule type" value="Genomic_DNA"/>
</dbReference>
<comment type="caution">
    <text evidence="1">The sequence shown here is derived from an EMBL/GenBank/DDBJ whole genome shotgun (WGS) entry which is preliminary data.</text>
</comment>
<sequence length="182" mass="21507">MSEQCSLYINIQIKEEKLQQFFQEKPLPQSIDENWLQWWDNREMSGKKPLSNTPHFHVQHNRAVFDQLLNGRDFGSVEHYDKDEESWTFITIFFSENYLEILPMLALLKQLALLQDTANTGVSFIYDYNWGQYEVMAYLAFANQQALLKNYVTPQEIEPALLKEANEILEAAVKKFNQQFED</sequence>
<gene>
    <name evidence="1" type="ORF">H8B06_06190</name>
</gene>
<accession>A0ABR7YM73</accession>
<protein>
    <submittedName>
        <fullName evidence="1">Uncharacterized protein</fullName>
    </submittedName>
</protein>
<evidence type="ECO:0000313" key="1">
    <source>
        <dbReference type="EMBL" id="MBD1432407.1"/>
    </source>
</evidence>
<organism evidence="1 2">
    <name type="scientific">Sphingobacterium micropteri</name>
    <dbReference type="NCBI Taxonomy" id="2763501"/>
    <lineage>
        <taxon>Bacteria</taxon>
        <taxon>Pseudomonadati</taxon>
        <taxon>Bacteroidota</taxon>
        <taxon>Sphingobacteriia</taxon>
        <taxon>Sphingobacteriales</taxon>
        <taxon>Sphingobacteriaceae</taxon>
        <taxon>Sphingobacterium</taxon>
    </lineage>
</organism>
<name>A0ABR7YM73_9SPHI</name>
<dbReference type="RefSeq" id="WP_190993436.1">
    <property type="nucleotide sequence ID" value="NZ_JACOIK010000004.1"/>
</dbReference>
<evidence type="ECO:0000313" key="2">
    <source>
        <dbReference type="Proteomes" id="UP000602759"/>
    </source>
</evidence>
<reference evidence="1 2" key="1">
    <citation type="submission" date="2020-08" db="EMBL/GenBank/DDBJ databases">
        <title>Sphingobacterium sp. DN00404 isolated from aquaculture water.</title>
        <authorList>
            <person name="Zhang M."/>
        </authorList>
    </citation>
    <scope>NUCLEOTIDE SEQUENCE [LARGE SCALE GENOMIC DNA]</scope>
    <source>
        <strain evidence="1 2">DN00404</strain>
    </source>
</reference>